<organism evidence="3 4">
    <name type="scientific">Leucocoprinus birnbaumii</name>
    <dbReference type="NCBI Taxonomy" id="56174"/>
    <lineage>
        <taxon>Eukaryota</taxon>
        <taxon>Fungi</taxon>
        <taxon>Dikarya</taxon>
        <taxon>Basidiomycota</taxon>
        <taxon>Agaricomycotina</taxon>
        <taxon>Agaricomycetes</taxon>
        <taxon>Agaricomycetidae</taxon>
        <taxon>Agaricales</taxon>
        <taxon>Agaricineae</taxon>
        <taxon>Agaricaceae</taxon>
        <taxon>Leucocoprinus</taxon>
    </lineage>
</organism>
<feature type="compositionally biased region" description="Acidic residues" evidence="1">
    <location>
        <begin position="206"/>
        <end position="220"/>
    </location>
</feature>
<evidence type="ECO:0000259" key="2">
    <source>
        <dbReference type="Pfam" id="PF20149"/>
    </source>
</evidence>
<evidence type="ECO:0000313" key="3">
    <source>
        <dbReference type="EMBL" id="KAJ3553226.1"/>
    </source>
</evidence>
<feature type="compositionally biased region" description="Acidic residues" evidence="1">
    <location>
        <begin position="98"/>
        <end position="131"/>
    </location>
</feature>
<keyword evidence="4" id="KW-1185">Reference proteome</keyword>
<feature type="compositionally biased region" description="Basic and acidic residues" evidence="1">
    <location>
        <begin position="192"/>
        <end position="205"/>
    </location>
</feature>
<feature type="compositionally biased region" description="Polar residues" evidence="1">
    <location>
        <begin position="55"/>
        <end position="65"/>
    </location>
</feature>
<evidence type="ECO:0000313" key="4">
    <source>
        <dbReference type="Proteomes" id="UP001213000"/>
    </source>
</evidence>
<dbReference type="AlphaFoldDB" id="A0AAD5VI42"/>
<feature type="domain" description="DUF6532" evidence="2">
    <location>
        <begin position="303"/>
        <end position="483"/>
    </location>
</feature>
<dbReference type="InterPro" id="IPR045341">
    <property type="entry name" value="DUF6532"/>
</dbReference>
<feature type="region of interest" description="Disordered" evidence="1">
    <location>
        <begin position="14"/>
        <end position="138"/>
    </location>
</feature>
<dbReference type="Pfam" id="PF20149">
    <property type="entry name" value="DUF6532"/>
    <property type="match status" value="1"/>
</dbReference>
<accession>A0AAD5VI42</accession>
<dbReference type="Proteomes" id="UP001213000">
    <property type="component" value="Unassembled WGS sequence"/>
</dbReference>
<dbReference type="EMBL" id="JANIEX010001943">
    <property type="protein sequence ID" value="KAJ3553226.1"/>
    <property type="molecule type" value="Genomic_DNA"/>
</dbReference>
<feature type="compositionally biased region" description="Polar residues" evidence="1">
    <location>
        <begin position="176"/>
        <end position="186"/>
    </location>
</feature>
<name>A0AAD5VI42_9AGAR</name>
<proteinExistence type="predicted"/>
<comment type="caution">
    <text evidence="3">The sequence shown here is derived from an EMBL/GenBank/DDBJ whole genome shotgun (WGS) entry which is preliminary data.</text>
</comment>
<evidence type="ECO:0000256" key="1">
    <source>
        <dbReference type="SAM" id="MobiDB-lite"/>
    </source>
</evidence>
<gene>
    <name evidence="3" type="ORF">NP233_g12695</name>
</gene>
<protein>
    <recommendedName>
        <fullName evidence="2">DUF6532 domain-containing protein</fullName>
    </recommendedName>
</protein>
<sequence>MAWLSPAQLAQLRKRLGEPADVEVEEPPAKRTRTTSQKKQTMNPATRMKAAAQASCLSKANTLLDNSDEEHEEDTHPKSLPKPKKQVTGAAALRPDTTFDDSFDEDEHGEIDEEGGDEEDEFEEEGDIDEETISRLPDDQLRELLGLEKARVVNNAADLFQSDENVVPPRLCKPARSQTRTSSDSAANHHARNFEDVELTTKEGENAQDDDKEGEDEIEPEVCPPKHKKTTQKDRAMEEETVHVNAKPANAPSQVHSSQAVTSASKKPWTTLYNEPGKKPSLLVQHSLVQHVGNIAICKVLFTLAIEDAWPEITTKRPAYRRELLLDAAEQVAASDARAKDIINEVRDVSSKFTKFIGNIVLDRLSHERNAIYKAAFDGIAGFQLGVGRDCTLRVKALKFANKYIYPGKWGVDEHGNILWQHDKTKIYQGPELLRTLQQAFFAMNTAFGYKFEEHYKSTHPDCSEAELPMSLIALAATGVSHS</sequence>
<feature type="region of interest" description="Disordered" evidence="1">
    <location>
        <begin position="168"/>
        <end position="234"/>
    </location>
</feature>
<reference evidence="3" key="1">
    <citation type="submission" date="2022-07" db="EMBL/GenBank/DDBJ databases">
        <title>Genome Sequence of Leucocoprinus birnbaumii.</title>
        <authorList>
            <person name="Buettner E."/>
        </authorList>
    </citation>
    <scope>NUCLEOTIDE SEQUENCE</scope>
    <source>
        <strain evidence="3">VT141</strain>
    </source>
</reference>